<reference evidence="5" key="1">
    <citation type="journal article" date="2020" name="Nat. Commun.">
        <title>Genome assembly of wild tea tree DASZ reveals pedigree and selection history of tea varieties.</title>
        <authorList>
            <person name="Zhang W."/>
            <person name="Zhang Y."/>
            <person name="Qiu H."/>
            <person name="Guo Y."/>
            <person name="Wan H."/>
            <person name="Zhang X."/>
            <person name="Scossa F."/>
            <person name="Alseekh S."/>
            <person name="Zhang Q."/>
            <person name="Wang P."/>
            <person name="Xu L."/>
            <person name="Schmidt M.H."/>
            <person name="Jia X."/>
            <person name="Li D."/>
            <person name="Zhu A."/>
            <person name="Guo F."/>
            <person name="Chen W."/>
            <person name="Ni D."/>
            <person name="Usadel B."/>
            <person name="Fernie A.R."/>
            <person name="Wen W."/>
        </authorList>
    </citation>
    <scope>NUCLEOTIDE SEQUENCE [LARGE SCALE GENOMIC DNA]</scope>
    <source>
        <strain evidence="5">cv. G240</strain>
    </source>
</reference>
<feature type="transmembrane region" description="Helical" evidence="2">
    <location>
        <begin position="94"/>
        <end position="118"/>
    </location>
</feature>
<keyword evidence="2" id="KW-0812">Transmembrane</keyword>
<dbReference type="InterPro" id="IPR025239">
    <property type="entry name" value="DUF4187"/>
</dbReference>
<dbReference type="AlphaFoldDB" id="A0A7J7GFW2"/>
<proteinExistence type="predicted"/>
<feature type="compositionally biased region" description="Basic residues" evidence="1">
    <location>
        <begin position="43"/>
        <end position="55"/>
    </location>
</feature>
<evidence type="ECO:0000313" key="5">
    <source>
        <dbReference type="Proteomes" id="UP000593564"/>
    </source>
</evidence>
<dbReference type="Proteomes" id="UP000593564">
    <property type="component" value="Unassembled WGS sequence"/>
</dbReference>
<gene>
    <name evidence="4" type="ORF">HYC85_025742</name>
</gene>
<reference evidence="4 5" key="2">
    <citation type="submission" date="2020-07" db="EMBL/GenBank/DDBJ databases">
        <title>Genome assembly of wild tea tree DASZ reveals pedigree and selection history of tea varieties.</title>
        <authorList>
            <person name="Zhang W."/>
        </authorList>
    </citation>
    <scope>NUCLEOTIDE SEQUENCE [LARGE SCALE GENOMIC DNA]</scope>
    <source>
        <strain evidence="5">cv. G240</strain>
        <tissue evidence="4">Leaf</tissue>
    </source>
</reference>
<dbReference type="EMBL" id="JACBKZ010000012">
    <property type="protein sequence ID" value="KAF5938236.1"/>
    <property type="molecule type" value="Genomic_DNA"/>
</dbReference>
<sequence>MDNAISNAIAHQQTTTSPLPHNAIPGLTPPELKTYRPAPDHEKRRHSQTSMHHRSTKHCLIPSQADLQDILIKLREEYQYCLFCGCQVSSDNNALYHIIIFAKVAIFLVLMIVSLPFLSMNQWKLSYPTAQEQMKMTIERLFLITRICSTTQLPEEDATLPKLGVDRFVLDGRLLFQVGDF</sequence>
<keyword evidence="5" id="KW-1185">Reference proteome</keyword>
<keyword evidence="2" id="KW-0472">Membrane</keyword>
<feature type="region of interest" description="Disordered" evidence="1">
    <location>
        <begin position="29"/>
        <end position="55"/>
    </location>
</feature>
<name>A0A7J7GFW2_CAMSI</name>
<organism evidence="4 5">
    <name type="scientific">Camellia sinensis</name>
    <name type="common">Tea plant</name>
    <name type="synonym">Thea sinensis</name>
    <dbReference type="NCBI Taxonomy" id="4442"/>
    <lineage>
        <taxon>Eukaryota</taxon>
        <taxon>Viridiplantae</taxon>
        <taxon>Streptophyta</taxon>
        <taxon>Embryophyta</taxon>
        <taxon>Tracheophyta</taxon>
        <taxon>Spermatophyta</taxon>
        <taxon>Magnoliopsida</taxon>
        <taxon>eudicotyledons</taxon>
        <taxon>Gunneridae</taxon>
        <taxon>Pentapetalae</taxon>
        <taxon>asterids</taxon>
        <taxon>Ericales</taxon>
        <taxon>Theaceae</taxon>
        <taxon>Camellia</taxon>
    </lineage>
</organism>
<evidence type="ECO:0000259" key="3">
    <source>
        <dbReference type="Pfam" id="PF13821"/>
    </source>
</evidence>
<evidence type="ECO:0000256" key="2">
    <source>
        <dbReference type="SAM" id="Phobius"/>
    </source>
</evidence>
<protein>
    <recommendedName>
        <fullName evidence="3">DUF4187 domain-containing protein</fullName>
    </recommendedName>
</protein>
<dbReference type="Pfam" id="PF13821">
    <property type="entry name" value="DUF4187"/>
    <property type="match status" value="1"/>
</dbReference>
<feature type="domain" description="DUF4187" evidence="3">
    <location>
        <begin position="62"/>
        <end position="92"/>
    </location>
</feature>
<keyword evidence="2" id="KW-1133">Transmembrane helix</keyword>
<evidence type="ECO:0000256" key="1">
    <source>
        <dbReference type="SAM" id="MobiDB-lite"/>
    </source>
</evidence>
<comment type="caution">
    <text evidence="4">The sequence shown here is derived from an EMBL/GenBank/DDBJ whole genome shotgun (WGS) entry which is preliminary data.</text>
</comment>
<evidence type="ECO:0000313" key="4">
    <source>
        <dbReference type="EMBL" id="KAF5938236.1"/>
    </source>
</evidence>
<accession>A0A7J7GFW2</accession>